<keyword evidence="2" id="KW-1185">Reference proteome</keyword>
<gene>
    <name evidence="1" type="ORF">ACFSC0_16760</name>
</gene>
<accession>A0ABW4N4X8</accession>
<evidence type="ECO:0000313" key="2">
    <source>
        <dbReference type="Proteomes" id="UP001597237"/>
    </source>
</evidence>
<proteinExistence type="predicted"/>
<evidence type="ECO:0008006" key="3">
    <source>
        <dbReference type="Google" id="ProtNLM"/>
    </source>
</evidence>
<name>A0ABW4N4X8_9CAUL</name>
<evidence type="ECO:0000313" key="1">
    <source>
        <dbReference type="EMBL" id="MFD1785056.1"/>
    </source>
</evidence>
<protein>
    <recommendedName>
        <fullName evidence="3">Winged helix-turn-helix domain-containing protein</fullName>
    </recommendedName>
</protein>
<dbReference type="Proteomes" id="UP001597237">
    <property type="component" value="Unassembled WGS sequence"/>
</dbReference>
<dbReference type="EMBL" id="JBHUEY010000006">
    <property type="protein sequence ID" value="MFD1785056.1"/>
    <property type="molecule type" value="Genomic_DNA"/>
</dbReference>
<dbReference type="RefSeq" id="WP_377282013.1">
    <property type="nucleotide sequence ID" value="NZ_JBHRSI010000005.1"/>
</dbReference>
<sequence length="100" mass="11075">MDDRIGLSAEERALLEEALAGPVNCVREEDDPLGAAARARLQICVNLAGRGLLQRAAPRPGLRGWRPPPFAYLLTCEGWSVVKSERMRRGRRGPPLRRTS</sequence>
<reference evidence="2" key="1">
    <citation type="journal article" date="2019" name="Int. J. Syst. Evol. Microbiol.">
        <title>The Global Catalogue of Microorganisms (GCM) 10K type strain sequencing project: providing services to taxonomists for standard genome sequencing and annotation.</title>
        <authorList>
            <consortium name="The Broad Institute Genomics Platform"/>
            <consortium name="The Broad Institute Genome Sequencing Center for Infectious Disease"/>
            <person name="Wu L."/>
            <person name="Ma J."/>
        </authorList>
    </citation>
    <scope>NUCLEOTIDE SEQUENCE [LARGE SCALE GENOMIC DNA]</scope>
    <source>
        <strain evidence="2">DFY28</strain>
    </source>
</reference>
<organism evidence="1 2">
    <name type="scientific">Phenylobacterium terrae</name>
    <dbReference type="NCBI Taxonomy" id="2665495"/>
    <lineage>
        <taxon>Bacteria</taxon>
        <taxon>Pseudomonadati</taxon>
        <taxon>Pseudomonadota</taxon>
        <taxon>Alphaproteobacteria</taxon>
        <taxon>Caulobacterales</taxon>
        <taxon>Caulobacteraceae</taxon>
        <taxon>Phenylobacterium</taxon>
    </lineage>
</organism>
<comment type="caution">
    <text evidence="1">The sequence shown here is derived from an EMBL/GenBank/DDBJ whole genome shotgun (WGS) entry which is preliminary data.</text>
</comment>